<accession>A0AAW1V6L6</accession>
<keyword evidence="1" id="KW-0472">Membrane</keyword>
<comment type="caution">
    <text evidence="2">The sequence shown here is derived from an EMBL/GenBank/DDBJ whole genome shotgun (WGS) entry which is preliminary data.</text>
</comment>
<protein>
    <submittedName>
        <fullName evidence="2">Uncharacterized protein</fullName>
    </submittedName>
</protein>
<proteinExistence type="predicted"/>
<reference evidence="2 3" key="1">
    <citation type="submission" date="2023-03" db="EMBL/GenBank/DDBJ databases">
        <title>Genome insight into feeding habits of ladybird beetles.</title>
        <authorList>
            <person name="Li H.-S."/>
            <person name="Huang Y.-H."/>
            <person name="Pang H."/>
        </authorList>
    </citation>
    <scope>NUCLEOTIDE SEQUENCE [LARGE SCALE GENOMIC DNA]</scope>
    <source>
        <strain evidence="2">SYSU_2023b</strain>
        <tissue evidence="2">Whole body</tissue>
    </source>
</reference>
<dbReference type="Proteomes" id="UP001431783">
    <property type="component" value="Unassembled WGS sequence"/>
</dbReference>
<keyword evidence="1" id="KW-1133">Transmembrane helix</keyword>
<keyword evidence="3" id="KW-1185">Reference proteome</keyword>
<gene>
    <name evidence="2" type="ORF">WA026_000603</name>
</gene>
<evidence type="ECO:0000313" key="2">
    <source>
        <dbReference type="EMBL" id="KAK9888348.1"/>
    </source>
</evidence>
<feature type="transmembrane region" description="Helical" evidence="1">
    <location>
        <begin position="83"/>
        <end position="111"/>
    </location>
</feature>
<sequence>MYSEDKTCTSNERTNKYGHKAIPRMPWMPEAGPEWETGPSKFVKRVRDGLRYPPLFADKSWTKCVPQKDTQQYFKPTETMGKLLFVTVFVLYFAYSLLFVFNTGCSSYVILTFI</sequence>
<evidence type="ECO:0000256" key="1">
    <source>
        <dbReference type="SAM" id="Phobius"/>
    </source>
</evidence>
<name>A0AAW1V6L6_9CUCU</name>
<dbReference type="AlphaFoldDB" id="A0AAW1V6L6"/>
<organism evidence="2 3">
    <name type="scientific">Henosepilachna vigintioctopunctata</name>
    <dbReference type="NCBI Taxonomy" id="420089"/>
    <lineage>
        <taxon>Eukaryota</taxon>
        <taxon>Metazoa</taxon>
        <taxon>Ecdysozoa</taxon>
        <taxon>Arthropoda</taxon>
        <taxon>Hexapoda</taxon>
        <taxon>Insecta</taxon>
        <taxon>Pterygota</taxon>
        <taxon>Neoptera</taxon>
        <taxon>Endopterygota</taxon>
        <taxon>Coleoptera</taxon>
        <taxon>Polyphaga</taxon>
        <taxon>Cucujiformia</taxon>
        <taxon>Coccinelloidea</taxon>
        <taxon>Coccinellidae</taxon>
        <taxon>Epilachninae</taxon>
        <taxon>Epilachnini</taxon>
        <taxon>Henosepilachna</taxon>
    </lineage>
</organism>
<keyword evidence="1" id="KW-0812">Transmembrane</keyword>
<evidence type="ECO:0000313" key="3">
    <source>
        <dbReference type="Proteomes" id="UP001431783"/>
    </source>
</evidence>
<dbReference type="EMBL" id="JARQZJ010000121">
    <property type="protein sequence ID" value="KAK9888348.1"/>
    <property type="molecule type" value="Genomic_DNA"/>
</dbReference>